<dbReference type="Proteomes" id="UP000274346">
    <property type="component" value="Chromosome"/>
</dbReference>
<dbReference type="Gene3D" id="1.20.120.330">
    <property type="entry name" value="Nucleotidyltransferases domain 2"/>
    <property type="match status" value="1"/>
</dbReference>
<proteinExistence type="predicted"/>
<organism evidence="2 3">
    <name type="scientific">Raoultella terrigena</name>
    <name type="common">Klebsiella terrigena</name>
    <dbReference type="NCBI Taxonomy" id="577"/>
    <lineage>
        <taxon>Bacteria</taxon>
        <taxon>Pseudomonadati</taxon>
        <taxon>Pseudomonadota</taxon>
        <taxon>Gammaproteobacteria</taxon>
        <taxon>Enterobacterales</taxon>
        <taxon>Enterobacteriaceae</taxon>
        <taxon>Klebsiella/Raoultella group</taxon>
        <taxon>Raoultella</taxon>
    </lineage>
</organism>
<dbReference type="EMBL" id="LR131271">
    <property type="protein sequence ID" value="VDR27322.1"/>
    <property type="molecule type" value="Genomic_DNA"/>
</dbReference>
<keyword evidence="1" id="KW-1133">Transmembrane helix</keyword>
<evidence type="ECO:0000313" key="3">
    <source>
        <dbReference type="Proteomes" id="UP000274346"/>
    </source>
</evidence>
<feature type="transmembrane region" description="Helical" evidence="1">
    <location>
        <begin position="39"/>
        <end position="60"/>
    </location>
</feature>
<name>A0A3P8KXY1_RAOTE</name>
<dbReference type="RefSeq" id="WP_128878199.1">
    <property type="nucleotide sequence ID" value="NZ_JADCSX010000022.1"/>
</dbReference>
<dbReference type="KEGG" id="rtg:NCTC13098_03688"/>
<dbReference type="SUPFAM" id="SSF81593">
    <property type="entry name" value="Nucleotidyltransferase substrate binding subunit/domain"/>
    <property type="match status" value="1"/>
</dbReference>
<protein>
    <recommendedName>
        <fullName evidence="4">HEPN domain-containing protein</fullName>
    </recommendedName>
</protein>
<reference evidence="2 3" key="1">
    <citation type="submission" date="2018-12" db="EMBL/GenBank/DDBJ databases">
        <authorList>
            <consortium name="Pathogen Informatics"/>
        </authorList>
    </citation>
    <scope>NUCLEOTIDE SEQUENCE [LARGE SCALE GENOMIC DNA]</scope>
    <source>
        <strain evidence="2 3">NCTC13098</strain>
    </source>
</reference>
<keyword evidence="1" id="KW-0812">Transmembrane</keyword>
<evidence type="ECO:0000256" key="1">
    <source>
        <dbReference type="SAM" id="Phobius"/>
    </source>
</evidence>
<sequence>MSTLLFESDDQRFTRCYEHASGYHHRARLLVNQTRSPSLVFNVAAIAVECYLIALCALHGDMPLNHNYRSLLRSIEEHIVVDDALRQSILSLDTVFGICSVDDYHHGAPDENDKVRILALCEELNALIRTEQAAMTEKMR</sequence>
<evidence type="ECO:0008006" key="4">
    <source>
        <dbReference type="Google" id="ProtNLM"/>
    </source>
</evidence>
<gene>
    <name evidence="2" type="ORF">NCTC13098_03688</name>
</gene>
<accession>A0A3P8KXY1</accession>
<evidence type="ECO:0000313" key="2">
    <source>
        <dbReference type="EMBL" id="VDR27322.1"/>
    </source>
</evidence>
<keyword evidence="1" id="KW-0472">Membrane</keyword>
<dbReference type="AlphaFoldDB" id="A0A3P8KXY1"/>